<accession>A0A127A3W1</accession>
<feature type="compositionally biased region" description="Basic and acidic residues" evidence="1">
    <location>
        <begin position="1"/>
        <end position="12"/>
    </location>
</feature>
<evidence type="ECO:0000313" key="3">
    <source>
        <dbReference type="Proteomes" id="UP000070134"/>
    </source>
</evidence>
<gene>
    <name evidence="2" type="ORF">SA2016_3330</name>
</gene>
<organism evidence="2 3">
    <name type="scientific">Sinomonas atrocyanea</name>
    <dbReference type="NCBI Taxonomy" id="37927"/>
    <lineage>
        <taxon>Bacteria</taxon>
        <taxon>Bacillati</taxon>
        <taxon>Actinomycetota</taxon>
        <taxon>Actinomycetes</taxon>
        <taxon>Micrococcales</taxon>
        <taxon>Micrococcaceae</taxon>
        <taxon>Sinomonas</taxon>
    </lineage>
</organism>
<sequence>MIADHEPGKGREMSTSTTVPRPSATEASRLAQPPAERYIPKVTHIDPDLALRPAREGERRGWAARVPFLNWFVGR</sequence>
<dbReference type="EMBL" id="CP014518">
    <property type="protein sequence ID" value="AMM33993.1"/>
    <property type="molecule type" value="Genomic_DNA"/>
</dbReference>
<dbReference type="STRING" id="37927.SA2016_3330"/>
<keyword evidence="3" id="KW-1185">Reference proteome</keyword>
<protein>
    <submittedName>
        <fullName evidence="2">Uncharacterized protein</fullName>
    </submittedName>
</protein>
<dbReference type="Proteomes" id="UP000070134">
    <property type="component" value="Chromosome"/>
</dbReference>
<evidence type="ECO:0000256" key="1">
    <source>
        <dbReference type="SAM" id="MobiDB-lite"/>
    </source>
</evidence>
<reference evidence="2 3" key="1">
    <citation type="submission" date="2016-02" db="EMBL/GenBank/DDBJ databases">
        <title>Complete genome of Sinomonas atrocyanea KCTC 3377.</title>
        <authorList>
            <person name="Kim K.M."/>
        </authorList>
    </citation>
    <scope>NUCLEOTIDE SEQUENCE [LARGE SCALE GENOMIC DNA]</scope>
    <source>
        <strain evidence="2 3">KCTC 3377</strain>
    </source>
</reference>
<evidence type="ECO:0000313" key="2">
    <source>
        <dbReference type="EMBL" id="AMM33993.1"/>
    </source>
</evidence>
<name>A0A127A3W1_9MICC</name>
<proteinExistence type="predicted"/>
<feature type="region of interest" description="Disordered" evidence="1">
    <location>
        <begin position="1"/>
        <end position="35"/>
    </location>
</feature>
<dbReference type="AlphaFoldDB" id="A0A127A3W1"/>
<dbReference type="KEGG" id="satk:SA2016_3330"/>